<dbReference type="EMBL" id="CP168151">
    <property type="protein sequence ID" value="XFD39555.1"/>
    <property type="molecule type" value="Genomic_DNA"/>
</dbReference>
<name>A0ACD5DF28_9LACO</name>
<evidence type="ECO:0000313" key="2">
    <source>
        <dbReference type="Proteomes" id="UP001149860"/>
    </source>
</evidence>
<gene>
    <name evidence="1" type="ORF">O0236_009180</name>
</gene>
<dbReference type="Proteomes" id="UP001149860">
    <property type="component" value="Chromosome"/>
</dbReference>
<keyword evidence="2" id="KW-1185">Reference proteome</keyword>
<sequence>MSKLELIFESSDHKIKTLQLNYAKDGLTDKVALAQMNKIAALKMFDKDGTNPYVKPVAARYSETMRNTIFDNRL</sequence>
<reference evidence="1" key="1">
    <citation type="submission" date="2024-08" db="EMBL/GenBank/DDBJ databases">
        <title>Lentilactobacillus sp. nov., isolated from tree bark.</title>
        <authorList>
            <person name="Phuengjayaem S."/>
            <person name="Tanasupawat S."/>
        </authorList>
    </citation>
    <scope>NUCLEOTIDE SEQUENCE</scope>
    <source>
        <strain evidence="1">SPB1-3</strain>
    </source>
</reference>
<proteinExistence type="predicted"/>
<protein>
    <submittedName>
        <fullName evidence="1">DUF2922 domain-containing protein</fullName>
    </submittedName>
</protein>
<organism evidence="1 2">
    <name type="scientific">Lentilactobacillus terminaliae</name>
    <dbReference type="NCBI Taxonomy" id="3003483"/>
    <lineage>
        <taxon>Bacteria</taxon>
        <taxon>Bacillati</taxon>
        <taxon>Bacillota</taxon>
        <taxon>Bacilli</taxon>
        <taxon>Lactobacillales</taxon>
        <taxon>Lactobacillaceae</taxon>
        <taxon>Lentilactobacillus</taxon>
    </lineage>
</organism>
<evidence type="ECO:0000313" key="1">
    <source>
        <dbReference type="EMBL" id="XFD39555.1"/>
    </source>
</evidence>
<accession>A0ACD5DF28</accession>